<keyword evidence="3" id="KW-1185">Reference proteome</keyword>
<dbReference type="Gene3D" id="3.30.420.10">
    <property type="entry name" value="Ribonuclease H-like superfamily/Ribonuclease H"/>
    <property type="match status" value="1"/>
</dbReference>
<dbReference type="Proteomes" id="UP000887159">
    <property type="component" value="Unassembled WGS sequence"/>
</dbReference>
<comment type="caution">
    <text evidence="2">The sequence shown here is derived from an EMBL/GenBank/DDBJ whole genome shotgun (WGS) entry which is preliminary data.</text>
</comment>
<evidence type="ECO:0000313" key="3">
    <source>
        <dbReference type="Proteomes" id="UP000887159"/>
    </source>
</evidence>
<sequence>MADQIYRDVILEQHVRLFRVAMDAEFVFMDNNARPHLVSIVIECLQSEDITRMDWPVFSPDLNPVEHVWEMLGRRVAARQPPPTCLLELRRLLQMSGVIFPKIRIKKPKKS</sequence>
<dbReference type="Pfam" id="PF13358">
    <property type="entry name" value="DDE_3"/>
    <property type="match status" value="1"/>
</dbReference>
<reference evidence="2" key="1">
    <citation type="submission" date="2020-08" db="EMBL/GenBank/DDBJ databases">
        <title>Multicomponent nature underlies the extraordinary mechanical properties of spider dragline silk.</title>
        <authorList>
            <person name="Kono N."/>
            <person name="Nakamura H."/>
            <person name="Mori M."/>
            <person name="Yoshida Y."/>
            <person name="Ohtoshi R."/>
            <person name="Malay A.D."/>
            <person name="Moran D.A.P."/>
            <person name="Tomita M."/>
            <person name="Numata K."/>
            <person name="Arakawa K."/>
        </authorList>
    </citation>
    <scope>NUCLEOTIDE SEQUENCE</scope>
</reference>
<dbReference type="InterPro" id="IPR036397">
    <property type="entry name" value="RNaseH_sf"/>
</dbReference>
<dbReference type="InterPro" id="IPR038717">
    <property type="entry name" value="Tc1-like_DDE_dom"/>
</dbReference>
<dbReference type="EMBL" id="BMAU01021284">
    <property type="protein sequence ID" value="GFY09039.1"/>
    <property type="molecule type" value="Genomic_DNA"/>
</dbReference>
<accession>A0A8X6VJ00</accession>
<organism evidence="2 3">
    <name type="scientific">Trichonephila clavipes</name>
    <name type="common">Golden silk orbweaver</name>
    <name type="synonym">Nephila clavipes</name>
    <dbReference type="NCBI Taxonomy" id="2585209"/>
    <lineage>
        <taxon>Eukaryota</taxon>
        <taxon>Metazoa</taxon>
        <taxon>Ecdysozoa</taxon>
        <taxon>Arthropoda</taxon>
        <taxon>Chelicerata</taxon>
        <taxon>Arachnida</taxon>
        <taxon>Araneae</taxon>
        <taxon>Araneomorphae</taxon>
        <taxon>Entelegynae</taxon>
        <taxon>Araneoidea</taxon>
        <taxon>Nephilidae</taxon>
        <taxon>Trichonephila</taxon>
    </lineage>
</organism>
<dbReference type="GO" id="GO:0003676">
    <property type="term" value="F:nucleic acid binding"/>
    <property type="evidence" value="ECO:0007669"/>
    <property type="project" value="InterPro"/>
</dbReference>
<protein>
    <submittedName>
        <fullName evidence="2">Transposable element Tcb1 transposase</fullName>
    </submittedName>
</protein>
<gene>
    <name evidence="2" type="primary">TCB1_47</name>
    <name evidence="2" type="ORF">TNCV_4662301</name>
</gene>
<proteinExistence type="predicted"/>
<evidence type="ECO:0000259" key="1">
    <source>
        <dbReference type="Pfam" id="PF13358"/>
    </source>
</evidence>
<evidence type="ECO:0000313" key="2">
    <source>
        <dbReference type="EMBL" id="GFY09039.1"/>
    </source>
</evidence>
<dbReference type="AlphaFoldDB" id="A0A8X6VJ00"/>
<feature type="domain" description="Tc1-like transposase DDE" evidence="1">
    <location>
        <begin position="24"/>
        <end position="80"/>
    </location>
</feature>
<name>A0A8X6VJ00_TRICX</name>